<dbReference type="CDD" id="cd12151">
    <property type="entry name" value="F1-ATPase_gamma"/>
    <property type="match status" value="1"/>
</dbReference>
<keyword evidence="9 11" id="KW-0066">ATP synthesis</keyword>
<keyword evidence="11" id="KW-1003">Cell membrane</keyword>
<dbReference type="InterPro" id="IPR023632">
    <property type="entry name" value="ATP_synth_F1_gsu_CS"/>
</dbReference>
<sequence>MIVQPFNHLQKMASLKEIRTRISSVKTTRQVTSAMKMVSAAKLKKAQDAILQIRPYADKLHEILSSISSSLENSDESVYTQQREPEKVLIILVSSNRGLCGAFNTNIAKTAYELALTKYNRQLKSGQLGFLIVGKQGEKYLKLKKMPVVGQANDLLDLLTFEQTSKLATNLMADFEEQKYDRVELVYNEFKNAAVQIPTAEQFLPVAMQNEEDESTSHFDFIYEPTKEQIVEELIPRSLKIQLYRALLDSNAAEQGARMTAMHKATDNATDLIKDLTLTFNKARQAAITNEILEVTNGAEALNG</sequence>
<comment type="subcellular location">
    <subcellularLocation>
        <location evidence="11">Cell membrane</location>
        <topology evidence="11">Peripheral membrane protein</topology>
    </subcellularLocation>
    <subcellularLocation>
        <location evidence="2">Membrane</location>
        <topology evidence="2">Peripheral membrane protein</topology>
    </subcellularLocation>
    <subcellularLocation>
        <location evidence="10">Thylakoid</location>
    </subcellularLocation>
</comment>
<dbReference type="Gene3D" id="1.10.287.80">
    <property type="entry name" value="ATP synthase, gamma subunit, helix hairpin domain"/>
    <property type="match status" value="1"/>
</dbReference>
<accession>A0A0L8V6U3</accession>
<keyword evidence="13" id="KW-1185">Reference proteome</keyword>
<evidence type="ECO:0000256" key="8">
    <source>
        <dbReference type="ARBA" id="ARBA00023196"/>
    </source>
</evidence>
<comment type="caution">
    <text evidence="12">The sequence shown here is derived from an EMBL/GenBank/DDBJ whole genome shotgun (WGS) entry which is preliminary data.</text>
</comment>
<keyword evidence="5 11" id="KW-0375">Hydrogen ion transport</keyword>
<evidence type="ECO:0000313" key="12">
    <source>
        <dbReference type="EMBL" id="KOH44146.1"/>
    </source>
</evidence>
<dbReference type="GO" id="GO:0005886">
    <property type="term" value="C:plasma membrane"/>
    <property type="evidence" value="ECO:0007669"/>
    <property type="project" value="UniProtKB-SubCell"/>
</dbReference>
<name>A0A0L8V6U3_9BACT</name>
<evidence type="ECO:0000256" key="1">
    <source>
        <dbReference type="ARBA" id="ARBA00003456"/>
    </source>
</evidence>
<evidence type="ECO:0000256" key="6">
    <source>
        <dbReference type="ARBA" id="ARBA00023065"/>
    </source>
</evidence>
<dbReference type="PRINTS" id="PR00126">
    <property type="entry name" value="ATPASEGAMMA"/>
</dbReference>
<evidence type="ECO:0000313" key="13">
    <source>
        <dbReference type="Proteomes" id="UP000036958"/>
    </source>
</evidence>
<keyword evidence="8 11" id="KW-0139">CF(1)</keyword>
<dbReference type="Gene3D" id="3.40.1380.10">
    <property type="match status" value="1"/>
</dbReference>
<comment type="function">
    <text evidence="1 11">Produces ATP from ADP in the presence of a proton gradient across the membrane. The gamma chain is believed to be important in regulating ATPase activity and the flow of protons through the CF(0) complex.</text>
</comment>
<protein>
    <recommendedName>
        <fullName evidence="11">ATP synthase gamma chain</fullName>
    </recommendedName>
    <alternativeName>
        <fullName evidence="11">ATP synthase F1 sector gamma subunit</fullName>
    </alternativeName>
    <alternativeName>
        <fullName evidence="11">F-ATPase gamma subunit</fullName>
    </alternativeName>
</protein>
<gene>
    <name evidence="11" type="primary">atpG</name>
    <name evidence="12" type="ORF">NC99_31390</name>
</gene>
<keyword evidence="6 11" id="KW-0406">Ion transport</keyword>
<dbReference type="EMBL" id="LGIA01000171">
    <property type="protein sequence ID" value="KOH44146.1"/>
    <property type="molecule type" value="Genomic_DNA"/>
</dbReference>
<dbReference type="PANTHER" id="PTHR11693:SF22">
    <property type="entry name" value="ATP SYNTHASE SUBUNIT GAMMA, MITOCHONDRIAL"/>
    <property type="match status" value="1"/>
</dbReference>
<evidence type="ECO:0000256" key="2">
    <source>
        <dbReference type="ARBA" id="ARBA00004170"/>
    </source>
</evidence>
<comment type="similarity">
    <text evidence="3 11">Belongs to the ATPase gamma chain family.</text>
</comment>
<dbReference type="SUPFAM" id="SSF52943">
    <property type="entry name" value="ATP synthase (F1-ATPase), gamma subunit"/>
    <property type="match status" value="1"/>
</dbReference>
<dbReference type="Proteomes" id="UP000036958">
    <property type="component" value="Unassembled WGS sequence"/>
</dbReference>
<evidence type="ECO:0000256" key="10">
    <source>
        <dbReference type="ARBA" id="ARBA00060385"/>
    </source>
</evidence>
<dbReference type="GO" id="GO:0042777">
    <property type="term" value="P:proton motive force-driven plasma membrane ATP synthesis"/>
    <property type="evidence" value="ECO:0007669"/>
    <property type="project" value="UniProtKB-UniRule"/>
</dbReference>
<comment type="subunit">
    <text evidence="11">F-type ATPases have 2 components, CF(1) - the catalytic core - and CF(0) - the membrane proton channel. CF(1) has five subunits: alpha(3), beta(3), gamma(1), delta(1), epsilon(1). CF(0) has three main subunits: a, b and c.</text>
</comment>
<dbReference type="InterPro" id="IPR000131">
    <property type="entry name" value="ATP_synth_F1_gsu"/>
</dbReference>
<reference evidence="13" key="1">
    <citation type="submission" date="2015-07" db="EMBL/GenBank/DDBJ databases">
        <title>Genome sequencing of Sunxiuqinia dokdonensis strain SK.</title>
        <authorList>
            <person name="Ahn S."/>
            <person name="Kim B.-C."/>
        </authorList>
    </citation>
    <scope>NUCLEOTIDE SEQUENCE [LARGE SCALE GENOMIC DNA]</scope>
    <source>
        <strain evidence="13">SK</strain>
    </source>
</reference>
<dbReference type="HAMAP" id="MF_00815">
    <property type="entry name" value="ATP_synth_gamma_bact"/>
    <property type="match status" value="1"/>
</dbReference>
<dbReference type="InterPro" id="IPR035968">
    <property type="entry name" value="ATP_synth_F1_ATPase_gsu"/>
</dbReference>
<dbReference type="GO" id="GO:0009579">
    <property type="term" value="C:thylakoid"/>
    <property type="evidence" value="ECO:0007669"/>
    <property type="project" value="UniProtKB-SubCell"/>
</dbReference>
<dbReference type="STRING" id="1409788.NC99_31390"/>
<evidence type="ECO:0000256" key="7">
    <source>
        <dbReference type="ARBA" id="ARBA00023136"/>
    </source>
</evidence>
<dbReference type="FunFam" id="1.10.287.80:FF:000003">
    <property type="entry name" value="ATP synthase gamma chain, chloroplastic"/>
    <property type="match status" value="1"/>
</dbReference>
<dbReference type="Pfam" id="PF00231">
    <property type="entry name" value="ATP-synt"/>
    <property type="match status" value="1"/>
</dbReference>
<dbReference type="AlphaFoldDB" id="A0A0L8V6U3"/>
<evidence type="ECO:0000256" key="3">
    <source>
        <dbReference type="ARBA" id="ARBA00007681"/>
    </source>
</evidence>
<dbReference type="NCBIfam" id="TIGR01146">
    <property type="entry name" value="ATPsyn_F1gamma"/>
    <property type="match status" value="1"/>
</dbReference>
<evidence type="ECO:0000256" key="11">
    <source>
        <dbReference type="HAMAP-Rule" id="MF_00815"/>
    </source>
</evidence>
<keyword evidence="4 11" id="KW-0813">Transport</keyword>
<evidence type="ECO:0000256" key="5">
    <source>
        <dbReference type="ARBA" id="ARBA00022781"/>
    </source>
</evidence>
<keyword evidence="7 11" id="KW-0472">Membrane</keyword>
<dbReference type="PANTHER" id="PTHR11693">
    <property type="entry name" value="ATP SYNTHASE GAMMA CHAIN"/>
    <property type="match status" value="1"/>
</dbReference>
<dbReference type="PATRIC" id="fig|1409788.3.peg.3223"/>
<evidence type="ECO:0000256" key="9">
    <source>
        <dbReference type="ARBA" id="ARBA00023310"/>
    </source>
</evidence>
<dbReference type="GO" id="GO:0005524">
    <property type="term" value="F:ATP binding"/>
    <property type="evidence" value="ECO:0007669"/>
    <property type="project" value="UniProtKB-UniRule"/>
</dbReference>
<dbReference type="GO" id="GO:0046933">
    <property type="term" value="F:proton-transporting ATP synthase activity, rotational mechanism"/>
    <property type="evidence" value="ECO:0007669"/>
    <property type="project" value="UniProtKB-UniRule"/>
</dbReference>
<organism evidence="12 13">
    <name type="scientific">Sunxiuqinia dokdonensis</name>
    <dbReference type="NCBI Taxonomy" id="1409788"/>
    <lineage>
        <taxon>Bacteria</taxon>
        <taxon>Pseudomonadati</taxon>
        <taxon>Bacteroidota</taxon>
        <taxon>Bacteroidia</taxon>
        <taxon>Marinilabiliales</taxon>
        <taxon>Prolixibacteraceae</taxon>
        <taxon>Sunxiuqinia</taxon>
    </lineage>
</organism>
<proteinExistence type="inferred from homology"/>
<evidence type="ECO:0000256" key="4">
    <source>
        <dbReference type="ARBA" id="ARBA00022448"/>
    </source>
</evidence>
<dbReference type="PROSITE" id="PS00153">
    <property type="entry name" value="ATPASE_GAMMA"/>
    <property type="match status" value="1"/>
</dbReference>
<dbReference type="GO" id="GO:0045259">
    <property type="term" value="C:proton-transporting ATP synthase complex"/>
    <property type="evidence" value="ECO:0007669"/>
    <property type="project" value="UniProtKB-KW"/>
</dbReference>